<dbReference type="InterPro" id="IPR020726">
    <property type="entry name" value="Bcl2_BH2_motif_CS"/>
</dbReference>
<evidence type="ECO:0000313" key="11">
    <source>
        <dbReference type="Proteomes" id="UP000147056"/>
    </source>
</evidence>
<accession>A0A0B6VHG4</accession>
<sequence length="191" mass="21960">MAYSTREILLALCIRDSRVHGNGTLHPVLELAARETPLRLSPEDTVVLRYHVLLEEIIERNSETFTETWNRFITHTENLDLDFNSVFLEIFHRGDPSLGRALAWMAWCMHACRTLCCNQYTPYYVVDLSVRGMLEASEGLDGWIHQQGGWSTLIEDNIPGSRRFSWTLFLAGLTLSLLVICSYLFISRGRH</sequence>
<keyword evidence="2" id="KW-1133">Transmembrane helix</keyword>
<reference evidence="10" key="4">
    <citation type="journal article" date="2018" name="Leukemia">
        <title>Genomic and transcriptomic landscapes of Epstein-Barr virus in extranodal natural killer T-cell lymphoma.</title>
        <authorList>
            <person name="Peng R.J."/>
            <person name="Han B.W."/>
            <person name="Cai Q.Q."/>
            <person name="Zuo X.Y."/>
            <person name="Xia T."/>
            <person name="Chen J.R."/>
            <person name="Feng L.N."/>
            <person name="Lim J.Q."/>
            <person name="Chen S.W."/>
            <person name="Zeng M.S."/>
            <person name="Guo Y.M."/>
            <person name="Li B."/>
            <person name="Xia X.J."/>
            <person name="Xia Y."/>
            <person name="Laurensia Y."/>
            <person name="Chia B.K."/>
            <person name="Huang H.Q."/>
            <person name="Young K.H."/>
            <person name="Lim S.T."/>
            <person name="Ong C.K."/>
            <person name="Zeng Y.X."/>
            <person name="Bei J.X."/>
        </authorList>
    </citation>
    <scope>NUCLEOTIDE SEQUENCE</scope>
    <source>
        <strain evidence="10">NKTCL-SG05</strain>
    </source>
</reference>
<dbReference type="EMBL" id="MH590508">
    <property type="protein sequence ID" value="QAI15292.1"/>
    <property type="molecule type" value="Genomic_DNA"/>
</dbReference>
<evidence type="ECO:0000313" key="6">
    <source>
        <dbReference type="EMBL" id="QAD86676.1"/>
    </source>
</evidence>
<name>A0A0B6VHG4_EBVG</name>
<evidence type="ECO:0000313" key="8">
    <source>
        <dbReference type="EMBL" id="QAI15292.1"/>
    </source>
</evidence>
<reference evidence="5 11" key="1">
    <citation type="submission" date="2013-09" db="EMBL/GenBank/DDBJ databases">
        <title>Target Capture and Whole Genome Sequencing of EBV from Primary Nasopharyngeal Carcinoma Biopsy.</title>
        <authorList>
            <person name="Xiao K."/>
        </authorList>
    </citation>
    <scope>NUCLEOTIDE SEQUENCE [LARGE SCALE GENOMIC DNA]</scope>
    <source>
        <strain evidence="5">HN2</strain>
    </source>
</reference>
<reference evidence="4" key="2">
    <citation type="submission" date="2017-01" db="EMBL/GenBank/DDBJ databases">
        <title>Genetic Variability in LMP-1 and BHRF-1 Genes of Epstein Barr Virus in Yunnan Province China.</title>
        <authorList>
            <person name="Yang L."/>
        </authorList>
    </citation>
    <scope>NUCLEOTIDE SEQUENCE</scope>
    <source>
        <strain evidence="4">NH20</strain>
    </source>
</reference>
<evidence type="ECO:0000256" key="2">
    <source>
        <dbReference type="SAM" id="Phobius"/>
    </source>
</evidence>
<dbReference type="PROSITE" id="PS01258">
    <property type="entry name" value="BH2"/>
    <property type="match status" value="1"/>
</dbReference>
<dbReference type="PROSITE" id="PS50062">
    <property type="entry name" value="BCL2_FAMILY"/>
    <property type="match status" value="1"/>
</dbReference>
<evidence type="ECO:0000259" key="3">
    <source>
        <dbReference type="Pfam" id="PF00452"/>
    </source>
</evidence>
<dbReference type="Pfam" id="PF00452">
    <property type="entry name" value="Bcl-2"/>
    <property type="match status" value="1"/>
</dbReference>
<reference evidence="6" key="3">
    <citation type="journal article" date="2018" name="Int. J. Cancer">
        <title>High risk Epstein-Barr virus variants characterized by distinct polymorphisms in the EBER locus are strongly associated with nasopharyngeal carcinoma.</title>
        <authorList>
            <person name="Hui K.F."/>
            <person name="Chan T.F."/>
            <person name="Yang W."/>
            <person name="Shen J.J."/>
            <person name="Lam K.P."/>
            <person name="Kwok H."/>
            <person name="Sham P.C."/>
            <person name="Tsao S.W."/>
            <person name="Kwong D.L."/>
            <person name="Lung M.L."/>
            <person name="Chiang A.K."/>
        </authorList>
    </citation>
    <scope>NUCLEOTIDE SEQUENCE</scope>
    <source>
        <strain evidence="9">HKHD12</strain>
        <strain evidence="7">HKHD136</strain>
        <strain evidence="8">HKHD139</strain>
        <strain evidence="6">HKHD83</strain>
    </source>
</reference>
<dbReference type="SUPFAM" id="SSF56854">
    <property type="entry name" value="Bcl-2 inhibitors of programmed cell death"/>
    <property type="match status" value="1"/>
</dbReference>
<dbReference type="Proteomes" id="UP000147056">
    <property type="component" value="Segment"/>
</dbReference>
<keyword evidence="2" id="KW-0472">Membrane</keyword>
<dbReference type="EMBL" id="MH590381">
    <property type="protein sequence ID" value="QAQ69447.1"/>
    <property type="molecule type" value="Genomic_DNA"/>
</dbReference>
<dbReference type="InterPro" id="IPR036834">
    <property type="entry name" value="Bcl-2-like_sf"/>
</dbReference>
<dbReference type="EMBL" id="MH144216">
    <property type="protein sequence ID" value="QBM05204.1"/>
    <property type="molecule type" value="Genomic_DNA"/>
</dbReference>
<proteinExistence type="inferred from homology"/>
<organism evidence="5 11">
    <name type="scientific">Epstein-Barr virus (strain GD1)</name>
    <name type="common">HHV-4</name>
    <name type="synonym">Human gammaherpesvirus 4</name>
    <dbReference type="NCBI Taxonomy" id="10376"/>
    <lineage>
        <taxon>Viruses</taxon>
        <taxon>Duplodnaviria</taxon>
        <taxon>Heunggongvirae</taxon>
        <taxon>Peploviricota</taxon>
        <taxon>Herviviricetes</taxon>
        <taxon>Herpesvirales</taxon>
        <taxon>Orthoherpesviridae</taxon>
        <taxon>Gammaherpesvirinae</taxon>
        <taxon>Lymphocryptovirus</taxon>
        <taxon>Lymphocryptovirus humangamma4</taxon>
    </lineage>
</organism>
<reference evidence="10" key="5">
    <citation type="submission" date="2018-03" db="EMBL/GenBank/DDBJ databases">
        <authorList>
            <person name="Bei J.-X."/>
            <person name="Han B.-W."/>
        </authorList>
    </citation>
    <scope>NUCLEOTIDE SEQUENCE</scope>
    <source>
        <strain evidence="10">NKTCL-SG05</strain>
    </source>
</reference>
<feature type="domain" description="Bcl-2 Bcl-2 homology region 1-3" evidence="3">
    <location>
        <begin position="55"/>
        <end position="150"/>
    </location>
</feature>
<keyword evidence="2" id="KW-0812">Transmembrane</keyword>
<dbReference type="InterPro" id="IPR002475">
    <property type="entry name" value="Bcl2-like"/>
</dbReference>
<dbReference type="InterPro" id="IPR046371">
    <property type="entry name" value="Bcl-2_BH1-3"/>
</dbReference>
<protein>
    <submittedName>
        <fullName evidence="5 6">BHRF1</fullName>
    </submittedName>
    <submittedName>
        <fullName evidence="4">BHRF-1</fullName>
    </submittedName>
    <submittedName>
        <fullName evidence="10">BHRF1 protein</fullName>
    </submittedName>
</protein>
<gene>
    <name evidence="5" type="primary">BHRF1</name>
</gene>
<evidence type="ECO:0000313" key="9">
    <source>
        <dbReference type="EMBL" id="QAQ69447.1"/>
    </source>
</evidence>
<comment type="similarity">
    <text evidence="1">Belongs to the Bcl-2 family.</text>
</comment>
<organismHost>
    <name type="scientific">Homo sapiens</name>
    <name type="common">Human</name>
    <dbReference type="NCBI Taxonomy" id="9606"/>
</organismHost>
<dbReference type="EMBL" id="AB850644">
    <property type="protein sequence ID" value="BAQ20050.1"/>
    <property type="molecule type" value="Genomic_DNA"/>
</dbReference>
<dbReference type="EMBL" id="KY454150">
    <property type="protein sequence ID" value="AUF42255.1"/>
    <property type="molecule type" value="Genomic_DNA"/>
</dbReference>
<evidence type="ECO:0000313" key="7">
    <source>
        <dbReference type="EMBL" id="QAH86884.1"/>
    </source>
</evidence>
<evidence type="ECO:0000313" key="5">
    <source>
        <dbReference type="EMBL" id="BAQ20050.1"/>
    </source>
</evidence>
<evidence type="ECO:0000256" key="1">
    <source>
        <dbReference type="ARBA" id="ARBA00009458"/>
    </source>
</evidence>
<evidence type="ECO:0000313" key="4">
    <source>
        <dbReference type="EMBL" id="AUF42255.1"/>
    </source>
</evidence>
<dbReference type="Gene3D" id="1.10.437.10">
    <property type="entry name" value="Blc2-like"/>
    <property type="match status" value="1"/>
</dbReference>
<feature type="transmembrane region" description="Helical" evidence="2">
    <location>
        <begin position="164"/>
        <end position="186"/>
    </location>
</feature>
<dbReference type="EMBL" id="MH590505">
    <property type="protein sequence ID" value="QAH86884.1"/>
    <property type="molecule type" value="Genomic_DNA"/>
</dbReference>
<dbReference type="EMBL" id="MH590452">
    <property type="protein sequence ID" value="QAD86676.1"/>
    <property type="molecule type" value="Genomic_DNA"/>
</dbReference>
<evidence type="ECO:0000313" key="10">
    <source>
        <dbReference type="EMBL" id="QBM05204.1"/>
    </source>
</evidence>